<name>A0A327VZ43_9BACT</name>
<evidence type="ECO:0000313" key="1">
    <source>
        <dbReference type="EMBL" id="RAJ82259.1"/>
    </source>
</evidence>
<evidence type="ECO:0000313" key="2">
    <source>
        <dbReference type="Proteomes" id="UP000249819"/>
    </source>
</evidence>
<gene>
    <name evidence="1" type="ORF">CLV59_104484</name>
</gene>
<proteinExistence type="predicted"/>
<dbReference type="RefSeq" id="WP_211323864.1">
    <property type="nucleotide sequence ID" value="NZ_QLMA01000004.1"/>
</dbReference>
<dbReference type="Proteomes" id="UP000249819">
    <property type="component" value="Unassembled WGS sequence"/>
</dbReference>
<sequence length="264" mass="29904">MTHQQILDKLAAGKLVQSIDEDLSKLVSDAMNIQKNDHPGQLAYFLPKLMLRWNCVLLADREISMNYRHKTVLALAILLHKYGFADQSITDKAILAIDALNAGVVLSDDFYRKSNDIKAFIQAVPVPLKKRPSVAESMTFYRGEDVISIQMEQKYYAAYIHYIQGVNESPVLEFYDGEFDQVPSLSELEKLPARGAVFNDGIARISLYAVNGLKFLPDLAGQIQLISACVKQKPANEHLEKPDWLYTLSNLFDMQRTIKSMFEK</sequence>
<accession>A0A327VZ43</accession>
<comment type="caution">
    <text evidence="1">The sequence shown here is derived from an EMBL/GenBank/DDBJ whole genome shotgun (WGS) entry which is preliminary data.</text>
</comment>
<keyword evidence="2" id="KW-1185">Reference proteome</keyword>
<dbReference type="AlphaFoldDB" id="A0A327VZ43"/>
<dbReference type="EMBL" id="QLMA01000004">
    <property type="protein sequence ID" value="RAJ82259.1"/>
    <property type="molecule type" value="Genomic_DNA"/>
</dbReference>
<organism evidence="1 2">
    <name type="scientific">Chitinophaga dinghuensis</name>
    <dbReference type="NCBI Taxonomy" id="1539050"/>
    <lineage>
        <taxon>Bacteria</taxon>
        <taxon>Pseudomonadati</taxon>
        <taxon>Bacteroidota</taxon>
        <taxon>Chitinophagia</taxon>
        <taxon>Chitinophagales</taxon>
        <taxon>Chitinophagaceae</taxon>
        <taxon>Chitinophaga</taxon>
    </lineage>
</organism>
<protein>
    <submittedName>
        <fullName evidence="1">Uncharacterized protein</fullName>
    </submittedName>
</protein>
<reference evidence="1 2" key="1">
    <citation type="submission" date="2018-06" db="EMBL/GenBank/DDBJ databases">
        <title>Genomic Encyclopedia of Archaeal and Bacterial Type Strains, Phase II (KMG-II): from individual species to whole genera.</title>
        <authorList>
            <person name="Goeker M."/>
        </authorList>
    </citation>
    <scope>NUCLEOTIDE SEQUENCE [LARGE SCALE GENOMIC DNA]</scope>
    <source>
        <strain evidence="1 2">DSM 29821</strain>
    </source>
</reference>